<keyword evidence="2" id="KW-0067">ATP-binding</keyword>
<organism evidence="2 3">
    <name type="scientific">Methanoculleus methanifontis</name>
    <dbReference type="NCBI Taxonomy" id="2584086"/>
    <lineage>
        <taxon>Archaea</taxon>
        <taxon>Methanobacteriati</taxon>
        <taxon>Methanobacteriota</taxon>
        <taxon>Stenosarchaea group</taxon>
        <taxon>Methanomicrobia</taxon>
        <taxon>Methanomicrobiales</taxon>
        <taxon>Methanomicrobiaceae</taxon>
        <taxon>Methanoculleus</taxon>
    </lineage>
</organism>
<dbReference type="Pfam" id="PF04851">
    <property type="entry name" value="ResIII"/>
    <property type="match status" value="1"/>
</dbReference>
<feature type="domain" description="Helicase ATP-binding" evidence="1">
    <location>
        <begin position="73"/>
        <end position="275"/>
    </location>
</feature>
<accession>A0ABT8M0V1</accession>
<dbReference type="Proteomes" id="UP001168423">
    <property type="component" value="Unassembled WGS sequence"/>
</dbReference>
<evidence type="ECO:0000313" key="3">
    <source>
        <dbReference type="Proteomes" id="UP001168423"/>
    </source>
</evidence>
<evidence type="ECO:0000313" key="2">
    <source>
        <dbReference type="EMBL" id="MDN7012658.1"/>
    </source>
</evidence>
<comment type="caution">
    <text evidence="2">The sequence shown here is derived from an EMBL/GenBank/DDBJ whole genome shotgun (WGS) entry which is preliminary data.</text>
</comment>
<evidence type="ECO:0000259" key="1">
    <source>
        <dbReference type="SMART" id="SM00487"/>
    </source>
</evidence>
<dbReference type="Pfam" id="PF19778">
    <property type="entry name" value="RE_endonuc"/>
    <property type="match status" value="1"/>
</dbReference>
<name>A0ABT8M0V1_9EURY</name>
<reference evidence="2" key="1">
    <citation type="submission" date="2019-05" db="EMBL/GenBank/DDBJ databases">
        <title>Isolation and characterization of methanogens from the cold seep sediment at Four-Way Closure Ridge.</title>
        <authorList>
            <person name="You Y.-T."/>
            <person name="Chen S.-C."/>
            <person name="Zhang W.-L."/>
            <person name="Lai M.-C."/>
        </authorList>
    </citation>
    <scope>NUCLEOTIDE SEQUENCE</scope>
    <source>
        <strain evidence="2">FWC-SCC3</strain>
    </source>
</reference>
<proteinExistence type="predicted"/>
<keyword evidence="2" id="KW-0378">Hydrolase</keyword>
<dbReference type="SMART" id="SM00487">
    <property type="entry name" value="DEXDc"/>
    <property type="match status" value="1"/>
</dbReference>
<keyword evidence="3" id="KW-1185">Reference proteome</keyword>
<dbReference type="InterPro" id="IPR045572">
    <property type="entry name" value="RE_endonuc_C"/>
</dbReference>
<keyword evidence="2" id="KW-0547">Nucleotide-binding</keyword>
<dbReference type="SUPFAM" id="SSF52540">
    <property type="entry name" value="P-loop containing nucleoside triphosphate hydrolases"/>
    <property type="match status" value="2"/>
</dbReference>
<sequence length="957" mass="109609">MCCMEFKFDANQEFQVQAVDAICDLFDGQIHIRAQVSFNAGTFTLASIPNRLDLDDVTLLKNLQDVQRRNGIQPDERLEYIEETIQTVDGEKAARFPNFSVEMETGTGKTYVYLRTILELNRRYGMRKFIVVVPSVAIREGVFKTLKVTAKHFRELFGNPVYRYYKYDSANLSQVRQFAQSDSVEIMVMTLDSFNKASNVIRQSTDRLQGETPLFLVQAARPILILDEPQNMESEKAIAALATLDPLMALRYSATHRNPYNVVYRLTPAEAYRQGLVKKIEVDSVIRENAENQPYLRLEAIQTQKRTITAKITVHKLMKSGQVKETAITVRPGDSLEEKTNRAEYASFMVDEINPGAGFVRFANNIELGIGEELGADRDVLFDAQIRHTIEEHMRKQARLNEKGIKVLSLFFIDKVANYASEDGIIRKLFDQAFDDLKARYPGWNELSPSEVRAAYFAEKRRRSGETEALDSVSGETKEDEAAYDLIMRDKEALLSFPGPGDDEETRRKKQVSFIFSHSALREGWDNPNIFQICTLNQTVSAIKKRQEVGRGIRLAVDQSGRRLHDNAVNILTVIANESYRRYVETYQDEIAFEYRSEIEGRYGKSISDLSDEERRKVEEEYGEGILPPQPRQAGEQKAKLRKARVLSEEFKELWERIKHKTRYAVRIDTEALLAEVISEVDRADIAPPRVTITKASVIAGDDGIFEAMQLSQAKNAADLAGRWPLPNLIDLMADLMENTTPPIRLTRRTLLEVYRRAGNKKAAIDNPHEWATVAIRIIKEKLAIQLVRGVEYIRISDGPGADSLPDDEKWYEMRQILDDTEVELFSKYIEPTREERSVYDLVPCDSDVERQFVRDLEARQDVKLYLKLPYWFTVPTPVGEYRPDWAIVMESKEEAEKPILYLVTETKGSLREAELRPNEWRRIQCGAAHFGSKQLGRKGALEEVDYKVVTKARELP</sequence>
<dbReference type="InterPro" id="IPR027417">
    <property type="entry name" value="P-loop_NTPase"/>
</dbReference>
<keyword evidence="2" id="KW-0347">Helicase</keyword>
<dbReference type="InterPro" id="IPR014001">
    <property type="entry name" value="Helicase_ATP-bd"/>
</dbReference>
<dbReference type="GO" id="GO:0004386">
    <property type="term" value="F:helicase activity"/>
    <property type="evidence" value="ECO:0007669"/>
    <property type="project" value="UniProtKB-KW"/>
</dbReference>
<protein>
    <submittedName>
        <fullName evidence="2">DEAD/DEAH box helicase</fullName>
    </submittedName>
</protein>
<gene>
    <name evidence="2" type="ORF">FGW20_06315</name>
</gene>
<dbReference type="Gene3D" id="3.40.50.300">
    <property type="entry name" value="P-loop containing nucleotide triphosphate hydrolases"/>
    <property type="match status" value="1"/>
</dbReference>
<dbReference type="EMBL" id="VCYI01000006">
    <property type="protein sequence ID" value="MDN7012658.1"/>
    <property type="molecule type" value="Genomic_DNA"/>
</dbReference>
<dbReference type="InterPro" id="IPR006935">
    <property type="entry name" value="Helicase/UvrB_N"/>
</dbReference>